<reference evidence="4" key="1">
    <citation type="submission" date="2022-10" db="EMBL/GenBank/DDBJ databases">
        <title>The complete genomes of actinobacterial strains from the NBC collection.</title>
        <authorList>
            <person name="Joergensen T.S."/>
            <person name="Alvarez Arevalo M."/>
            <person name="Sterndorff E.B."/>
            <person name="Faurdal D."/>
            <person name="Vuksanovic O."/>
            <person name="Mourched A.-S."/>
            <person name="Charusanti P."/>
            <person name="Shaw S."/>
            <person name="Blin K."/>
            <person name="Weber T."/>
        </authorList>
    </citation>
    <scope>NUCLEOTIDE SEQUENCE</scope>
    <source>
        <strain evidence="4">NBC_00668</strain>
    </source>
</reference>
<evidence type="ECO:0000259" key="3">
    <source>
        <dbReference type="SMART" id="SM00939"/>
    </source>
</evidence>
<dbReference type="Pfam" id="PF02129">
    <property type="entry name" value="Peptidase_S15"/>
    <property type="match status" value="1"/>
</dbReference>
<dbReference type="RefSeq" id="WP_329399772.1">
    <property type="nucleotide sequence ID" value="NZ_CP109019.1"/>
</dbReference>
<dbReference type="InterPro" id="IPR050261">
    <property type="entry name" value="FrsA_esterase"/>
</dbReference>
<dbReference type="SUPFAM" id="SSF49785">
    <property type="entry name" value="Galactose-binding domain-like"/>
    <property type="match status" value="1"/>
</dbReference>
<dbReference type="InterPro" id="IPR005674">
    <property type="entry name" value="CocE/Ser_esterase"/>
</dbReference>
<dbReference type="EMBL" id="CP109019">
    <property type="protein sequence ID" value="WUT83834.1"/>
    <property type="molecule type" value="Genomic_DNA"/>
</dbReference>
<gene>
    <name evidence="4" type="ORF">OG515_17355</name>
</gene>
<feature type="domain" description="Xaa-Pro dipeptidyl-peptidase C-terminal" evidence="3">
    <location>
        <begin position="316"/>
        <end position="552"/>
    </location>
</feature>
<dbReference type="PANTHER" id="PTHR22946:SF9">
    <property type="entry name" value="POLYKETIDE TRANSFERASE AF380"/>
    <property type="match status" value="1"/>
</dbReference>
<dbReference type="Gene3D" id="2.60.120.260">
    <property type="entry name" value="Galactose-binding domain-like"/>
    <property type="match status" value="1"/>
</dbReference>
<dbReference type="Gene3D" id="3.40.50.1820">
    <property type="entry name" value="alpha/beta hydrolase"/>
    <property type="match status" value="1"/>
</dbReference>
<evidence type="ECO:0000256" key="1">
    <source>
        <dbReference type="ARBA" id="ARBA00008645"/>
    </source>
</evidence>
<evidence type="ECO:0000256" key="2">
    <source>
        <dbReference type="ARBA" id="ARBA00022801"/>
    </source>
</evidence>
<keyword evidence="2 4" id="KW-0378">Hydrolase</keyword>
<dbReference type="InterPro" id="IPR000383">
    <property type="entry name" value="Xaa-Pro-like_dom"/>
</dbReference>
<evidence type="ECO:0000313" key="4">
    <source>
        <dbReference type="EMBL" id="WUT83834.1"/>
    </source>
</evidence>
<evidence type="ECO:0000313" key="5">
    <source>
        <dbReference type="Proteomes" id="UP001432060"/>
    </source>
</evidence>
<name>A0ABZ1XKD6_9ACTN</name>
<dbReference type="NCBIfam" id="TIGR00976">
    <property type="entry name" value="CocE_NonD"/>
    <property type="match status" value="1"/>
</dbReference>
<dbReference type="SMART" id="SM00939">
    <property type="entry name" value="PepX_C"/>
    <property type="match status" value="1"/>
</dbReference>
<dbReference type="PANTHER" id="PTHR22946">
    <property type="entry name" value="DIENELACTONE HYDROLASE DOMAIN-CONTAINING PROTEIN-RELATED"/>
    <property type="match status" value="1"/>
</dbReference>
<keyword evidence="5" id="KW-1185">Reference proteome</keyword>
<dbReference type="SUPFAM" id="SSF53474">
    <property type="entry name" value="alpha/beta-Hydrolases"/>
    <property type="match status" value="1"/>
</dbReference>
<dbReference type="GO" id="GO:0016787">
    <property type="term" value="F:hydrolase activity"/>
    <property type="evidence" value="ECO:0007669"/>
    <property type="project" value="UniProtKB-KW"/>
</dbReference>
<dbReference type="InterPro" id="IPR029058">
    <property type="entry name" value="AB_hydrolase_fold"/>
</dbReference>
<dbReference type="InterPro" id="IPR013736">
    <property type="entry name" value="Xaa-Pro_dipept_C"/>
</dbReference>
<organism evidence="4 5">
    <name type="scientific">Streptomyces melanogenes</name>
    <dbReference type="NCBI Taxonomy" id="67326"/>
    <lineage>
        <taxon>Bacteria</taxon>
        <taxon>Bacillati</taxon>
        <taxon>Actinomycetota</taxon>
        <taxon>Actinomycetes</taxon>
        <taxon>Kitasatosporales</taxon>
        <taxon>Streptomycetaceae</taxon>
        <taxon>Streptomyces</taxon>
    </lineage>
</organism>
<sequence length="556" mass="59867">MTSERTQPTTLYPELDEDALKRYFEALTSGDTSHVAPARAAEIKEARAVALPVRVKIPGARGDELDGVLWKHLVGPRERPAVIMPSPWTSLGWLVYVAQATRFAAAGYNVLVYSARGFGASGGEVEVAGPLDVEDGCKAIDFLTAQVGAEPTKLGFLGDSYGSGISQLVAALDEGQRVHAVAALSTWGDVGEAFYENSTRHIAAVATLLSAAGDARLSERTRQAFDDLLANRNIDKTLEWAAERSPFTHVDALNHRRVPVFFAHAWHETLFPANQTLRMFQALTGPKRIDLSIGDHSGPEMTGMLGLPNRIWEDAHRFFAHHLKEVDNGVDTEGQVVSQVMWSKTLESRPTWDAVTGSTERLYLTGAAANGEGWGKAKTDGGLADKPDSGWSVRFQTGADTPATVADAVVTAGYAEMAGNPKVYPVHAIDRADAGVWASPPMAVTTKLRGIPRLHLAYTPSAHHSTLIAHLFDVSPDGSAHIVTHAPFTRLDGEPGQPVRAEIPLQATGYDVPAGHRLMLVVDARDPFYGDANQPRATLDIAADEDDPSYLDLPLG</sequence>
<accession>A0ABZ1XKD6</accession>
<proteinExistence type="inferred from homology"/>
<protein>
    <submittedName>
        <fullName evidence="4">CocE/NonD family hydrolase</fullName>
    </submittedName>
</protein>
<dbReference type="InterPro" id="IPR008979">
    <property type="entry name" value="Galactose-bd-like_sf"/>
</dbReference>
<comment type="similarity">
    <text evidence="1">Belongs to the AB hydrolase superfamily.</text>
</comment>
<dbReference type="Pfam" id="PF08530">
    <property type="entry name" value="PepX_C"/>
    <property type="match status" value="1"/>
</dbReference>
<dbReference type="Proteomes" id="UP001432060">
    <property type="component" value="Chromosome"/>
</dbReference>